<dbReference type="Pfam" id="PF00535">
    <property type="entry name" value="Glycos_transf_2"/>
    <property type="match status" value="1"/>
</dbReference>
<sequence>MIVCHKDTAVVILSYNGTKWHELFLPKIVEQAESGYEVIVVDNASTDDTLQYVNTNFPTVQTVSIAINRGFAHGYYEALKQIKAKYYILLSSDFEVTDGWFPPLHTAMEAHPDMAACQPKIRYWREREQFEYAGAGGAFMDKYGYMFCRGRIFFDMEKDHGQYNDNIEVFWASGGCLVVRADLYHTIGGLDPDFYAHMEEIDLCWRLKNAGHRIGYVGSSTVFHVGGSVISYGSPQKLYYNFRNNLILLIKNEKGSKLLWLFPLRLILDGAAAGRLLTKGEFKQVFTILKAHFHVYGQIGKWFARRRECKRMITVRNEEGIYKRSIVMDYFFGKKKVFTDLPWKPKQL</sequence>
<feature type="domain" description="Glycosyltransferase 2-like" evidence="4">
    <location>
        <begin position="10"/>
        <end position="166"/>
    </location>
</feature>
<reference evidence="5 6" key="1">
    <citation type="submission" date="2018-01" db="EMBL/GenBank/DDBJ databases">
        <title>A novel member of the phylum Bacteroidetes isolated from glacier ice.</title>
        <authorList>
            <person name="Liu Q."/>
            <person name="Xin Y.-H."/>
        </authorList>
    </citation>
    <scope>NUCLEOTIDE SEQUENCE [LARGE SCALE GENOMIC DNA]</scope>
    <source>
        <strain evidence="5 6">RB1R16</strain>
    </source>
</reference>
<evidence type="ECO:0000313" key="5">
    <source>
        <dbReference type="EMBL" id="PQJ10127.1"/>
    </source>
</evidence>
<keyword evidence="2" id="KW-0328">Glycosyltransferase</keyword>
<dbReference type="Gene3D" id="3.90.550.10">
    <property type="entry name" value="Spore Coat Polysaccharide Biosynthesis Protein SpsA, Chain A"/>
    <property type="match status" value="1"/>
</dbReference>
<evidence type="ECO:0000256" key="3">
    <source>
        <dbReference type="ARBA" id="ARBA00022679"/>
    </source>
</evidence>
<dbReference type="InterPro" id="IPR029044">
    <property type="entry name" value="Nucleotide-diphossugar_trans"/>
</dbReference>
<evidence type="ECO:0000313" key="6">
    <source>
        <dbReference type="Proteomes" id="UP000239872"/>
    </source>
</evidence>
<keyword evidence="3 5" id="KW-0808">Transferase</keyword>
<gene>
    <name evidence="5" type="ORF">CJD36_015635</name>
</gene>
<dbReference type="EMBL" id="PPSL01000004">
    <property type="protein sequence ID" value="PQJ10127.1"/>
    <property type="molecule type" value="Genomic_DNA"/>
</dbReference>
<comment type="caution">
    <text evidence="5">The sequence shown here is derived from an EMBL/GenBank/DDBJ whole genome shotgun (WGS) entry which is preliminary data.</text>
</comment>
<comment type="similarity">
    <text evidence="1">Belongs to the glycosyltransferase 2 family.</text>
</comment>
<evidence type="ECO:0000259" key="4">
    <source>
        <dbReference type="Pfam" id="PF00535"/>
    </source>
</evidence>
<proteinExistence type="inferred from homology"/>
<dbReference type="AlphaFoldDB" id="A0A2S7SU23"/>
<dbReference type="CDD" id="cd04186">
    <property type="entry name" value="GT_2_like_c"/>
    <property type="match status" value="1"/>
</dbReference>
<evidence type="ECO:0000256" key="2">
    <source>
        <dbReference type="ARBA" id="ARBA00022676"/>
    </source>
</evidence>
<dbReference type="OrthoDB" id="9771846at2"/>
<dbReference type="SUPFAM" id="SSF53448">
    <property type="entry name" value="Nucleotide-diphospho-sugar transferases"/>
    <property type="match status" value="1"/>
</dbReference>
<dbReference type="PANTHER" id="PTHR43179">
    <property type="entry name" value="RHAMNOSYLTRANSFERASE WBBL"/>
    <property type="match status" value="1"/>
</dbReference>
<evidence type="ECO:0000256" key="1">
    <source>
        <dbReference type="ARBA" id="ARBA00006739"/>
    </source>
</evidence>
<organism evidence="5 6">
    <name type="scientific">Flavipsychrobacter stenotrophus</name>
    <dbReference type="NCBI Taxonomy" id="2077091"/>
    <lineage>
        <taxon>Bacteria</taxon>
        <taxon>Pseudomonadati</taxon>
        <taxon>Bacteroidota</taxon>
        <taxon>Chitinophagia</taxon>
        <taxon>Chitinophagales</taxon>
        <taxon>Chitinophagaceae</taxon>
        <taxon>Flavipsychrobacter</taxon>
    </lineage>
</organism>
<protein>
    <submittedName>
        <fullName evidence="5">dTDP-Rha--alpha-D-GlcNAc-pyrophosphate polyprenol alpha-3-L-rhamnosyltransferase</fullName>
    </submittedName>
</protein>
<dbReference type="RefSeq" id="WP_105040135.1">
    <property type="nucleotide sequence ID" value="NZ_PPSL01000004.1"/>
</dbReference>
<accession>A0A2S7SU23</accession>
<dbReference type="Proteomes" id="UP000239872">
    <property type="component" value="Unassembled WGS sequence"/>
</dbReference>
<name>A0A2S7SU23_9BACT</name>
<keyword evidence="6" id="KW-1185">Reference proteome</keyword>
<dbReference type="PANTHER" id="PTHR43179:SF12">
    <property type="entry name" value="GALACTOFURANOSYLTRANSFERASE GLFT2"/>
    <property type="match status" value="1"/>
</dbReference>
<dbReference type="InterPro" id="IPR001173">
    <property type="entry name" value="Glyco_trans_2-like"/>
</dbReference>
<dbReference type="GO" id="GO:0016757">
    <property type="term" value="F:glycosyltransferase activity"/>
    <property type="evidence" value="ECO:0007669"/>
    <property type="project" value="UniProtKB-KW"/>
</dbReference>